<organism evidence="2 3">
    <name type="scientific">Mycolicibacterium elephantis</name>
    <dbReference type="NCBI Taxonomy" id="81858"/>
    <lineage>
        <taxon>Bacteria</taxon>
        <taxon>Bacillati</taxon>
        <taxon>Actinomycetota</taxon>
        <taxon>Actinomycetes</taxon>
        <taxon>Mycobacteriales</taxon>
        <taxon>Mycobacteriaceae</taxon>
        <taxon>Mycolicibacterium</taxon>
    </lineage>
</organism>
<evidence type="ECO:0000313" key="2">
    <source>
        <dbReference type="EMBL" id="ORA69178.1"/>
    </source>
</evidence>
<dbReference type="EMBL" id="MVHP01000001">
    <property type="protein sequence ID" value="ORA69178.1"/>
    <property type="molecule type" value="Genomic_DNA"/>
</dbReference>
<protein>
    <submittedName>
        <fullName evidence="2">Uncharacterized protein</fullName>
    </submittedName>
</protein>
<feature type="region of interest" description="Disordered" evidence="1">
    <location>
        <begin position="1"/>
        <end position="37"/>
    </location>
</feature>
<reference evidence="2 3" key="1">
    <citation type="submission" date="2017-02" db="EMBL/GenBank/DDBJ databases">
        <title>The new phylogeny of genus Mycobacterium.</title>
        <authorList>
            <person name="Tortoli E."/>
            <person name="Trovato A."/>
            <person name="Cirillo D.M."/>
        </authorList>
    </citation>
    <scope>NUCLEOTIDE SEQUENCE [LARGE SCALE GENOMIC DNA]</scope>
    <source>
        <strain evidence="2 3">FI-09383</strain>
    </source>
</reference>
<evidence type="ECO:0000256" key="1">
    <source>
        <dbReference type="SAM" id="MobiDB-lite"/>
    </source>
</evidence>
<proteinExistence type="predicted"/>
<gene>
    <name evidence="2" type="ORF">BST23_00485</name>
</gene>
<accession>A0A1X0DA14</accession>
<sequence length="132" mass="12749">MRRTQANNASTNGGWAGADGLAAAGEPNTEAGGVDTTATRCGVGGVVGEVCADVIGAVADLLDVTSGAGGVGADSAGAATESLGVTVLWRSTSVPGGRSSSSVDGVALNAAVRARGVQSSRDSGEVRRFVVT</sequence>
<evidence type="ECO:0000313" key="3">
    <source>
        <dbReference type="Proteomes" id="UP000192772"/>
    </source>
</evidence>
<comment type="caution">
    <text evidence="2">The sequence shown here is derived from an EMBL/GenBank/DDBJ whole genome shotgun (WGS) entry which is preliminary data.</text>
</comment>
<dbReference type="Proteomes" id="UP000192772">
    <property type="component" value="Unassembled WGS sequence"/>
</dbReference>
<feature type="compositionally biased region" description="Polar residues" evidence="1">
    <location>
        <begin position="1"/>
        <end position="12"/>
    </location>
</feature>
<name>A0A1X0DA14_9MYCO</name>
<dbReference type="AlphaFoldDB" id="A0A1X0DA14"/>